<name>A0AAD9REM0_9HYME</name>
<evidence type="ECO:0000256" key="1">
    <source>
        <dbReference type="SAM" id="MobiDB-lite"/>
    </source>
</evidence>
<organism evidence="2 3">
    <name type="scientific">Odynerus spinipes</name>
    <dbReference type="NCBI Taxonomy" id="1348599"/>
    <lineage>
        <taxon>Eukaryota</taxon>
        <taxon>Metazoa</taxon>
        <taxon>Ecdysozoa</taxon>
        <taxon>Arthropoda</taxon>
        <taxon>Hexapoda</taxon>
        <taxon>Insecta</taxon>
        <taxon>Pterygota</taxon>
        <taxon>Neoptera</taxon>
        <taxon>Endopterygota</taxon>
        <taxon>Hymenoptera</taxon>
        <taxon>Apocrita</taxon>
        <taxon>Aculeata</taxon>
        <taxon>Vespoidea</taxon>
        <taxon>Vespidae</taxon>
        <taxon>Eumeninae</taxon>
        <taxon>Odynerus</taxon>
    </lineage>
</organism>
<feature type="non-terminal residue" evidence="2">
    <location>
        <position position="157"/>
    </location>
</feature>
<evidence type="ECO:0000313" key="3">
    <source>
        <dbReference type="Proteomes" id="UP001258017"/>
    </source>
</evidence>
<feature type="region of interest" description="Disordered" evidence="1">
    <location>
        <begin position="1"/>
        <end position="49"/>
    </location>
</feature>
<comment type="caution">
    <text evidence="2">The sequence shown here is derived from an EMBL/GenBank/DDBJ whole genome shotgun (WGS) entry which is preliminary data.</text>
</comment>
<reference evidence="2" key="1">
    <citation type="submission" date="2021-08" db="EMBL/GenBank/DDBJ databases">
        <authorList>
            <person name="Misof B."/>
            <person name="Oliver O."/>
            <person name="Podsiadlowski L."/>
            <person name="Donath A."/>
            <person name="Peters R."/>
            <person name="Mayer C."/>
            <person name="Rust J."/>
            <person name="Gunkel S."/>
            <person name="Lesny P."/>
            <person name="Martin S."/>
            <person name="Oeyen J.P."/>
            <person name="Petersen M."/>
            <person name="Panagiotis P."/>
            <person name="Wilbrandt J."/>
            <person name="Tanja T."/>
        </authorList>
    </citation>
    <scope>NUCLEOTIDE SEQUENCE</scope>
    <source>
        <strain evidence="2">GBR_01_08_01A</strain>
        <tissue evidence="2">Thorax + abdomen</tissue>
    </source>
</reference>
<protein>
    <submittedName>
        <fullName evidence="2">Uncharacterized protein</fullName>
    </submittedName>
</protein>
<sequence length="157" mass="17796">MEVDRSDSRTGNISRNSSVSSLFEEPNGSRTIKRRKTVKAQDAESEMRTGSDAMMITNCEDIKKEREKLEEFLFNEVNKINKAALKFILAKWTVLETKLYETIIENEKLKIQMNSSKPEVPTFADVVSSRVSRPGTAALPEINKQPVKGKQYPEPNS</sequence>
<feature type="compositionally biased region" description="Basic and acidic residues" evidence="1">
    <location>
        <begin position="39"/>
        <end position="49"/>
    </location>
</feature>
<dbReference type="Proteomes" id="UP001258017">
    <property type="component" value="Unassembled WGS sequence"/>
</dbReference>
<accession>A0AAD9REM0</accession>
<dbReference type="EMBL" id="JAIFRP010000408">
    <property type="protein sequence ID" value="KAK2578339.1"/>
    <property type="molecule type" value="Genomic_DNA"/>
</dbReference>
<keyword evidence="3" id="KW-1185">Reference proteome</keyword>
<evidence type="ECO:0000313" key="2">
    <source>
        <dbReference type="EMBL" id="KAK2578339.1"/>
    </source>
</evidence>
<feature type="compositionally biased region" description="Polar residues" evidence="1">
    <location>
        <begin position="9"/>
        <end position="21"/>
    </location>
</feature>
<gene>
    <name evidence="2" type="ORF">KPH14_000927</name>
</gene>
<proteinExistence type="predicted"/>
<dbReference type="AlphaFoldDB" id="A0AAD9REM0"/>
<feature type="region of interest" description="Disordered" evidence="1">
    <location>
        <begin position="134"/>
        <end position="157"/>
    </location>
</feature>
<reference evidence="2" key="2">
    <citation type="journal article" date="2023" name="Commun. Biol.">
        <title>Intrasexual cuticular hydrocarbon dimorphism in a wasp sheds light on hydrocarbon biosynthesis genes in Hymenoptera.</title>
        <authorList>
            <person name="Moris V.C."/>
            <person name="Podsiadlowski L."/>
            <person name="Martin S."/>
            <person name="Oeyen J.P."/>
            <person name="Donath A."/>
            <person name="Petersen M."/>
            <person name="Wilbrandt J."/>
            <person name="Misof B."/>
            <person name="Liedtke D."/>
            <person name="Thamm M."/>
            <person name="Scheiner R."/>
            <person name="Schmitt T."/>
            <person name="Niehuis O."/>
        </authorList>
    </citation>
    <scope>NUCLEOTIDE SEQUENCE</scope>
    <source>
        <strain evidence="2">GBR_01_08_01A</strain>
    </source>
</reference>